<evidence type="ECO:0000313" key="1">
    <source>
        <dbReference type="EMBL" id="MBB5630747.1"/>
    </source>
</evidence>
<reference evidence="1 2" key="1">
    <citation type="submission" date="2020-08" db="EMBL/GenBank/DDBJ databases">
        <title>Sequencing the genomes of 1000 actinobacteria strains.</title>
        <authorList>
            <person name="Klenk H.-P."/>
        </authorList>
    </citation>
    <scope>NUCLEOTIDE SEQUENCE [LARGE SCALE GENOMIC DNA]</scope>
    <source>
        <strain evidence="1 2">DSM 45790</strain>
    </source>
</reference>
<organism evidence="1 2">
    <name type="scientific">Sphaerisporangium krabiense</name>
    <dbReference type="NCBI Taxonomy" id="763782"/>
    <lineage>
        <taxon>Bacteria</taxon>
        <taxon>Bacillati</taxon>
        <taxon>Actinomycetota</taxon>
        <taxon>Actinomycetes</taxon>
        <taxon>Streptosporangiales</taxon>
        <taxon>Streptosporangiaceae</taxon>
        <taxon>Sphaerisporangium</taxon>
    </lineage>
</organism>
<dbReference type="AlphaFoldDB" id="A0A7W8ZB36"/>
<dbReference type="EMBL" id="JACHBR010000002">
    <property type="protein sequence ID" value="MBB5630747.1"/>
    <property type="molecule type" value="Genomic_DNA"/>
</dbReference>
<gene>
    <name evidence="1" type="ORF">BJ981_006511</name>
</gene>
<name>A0A7W8ZB36_9ACTN</name>
<protein>
    <recommendedName>
        <fullName evidence="3">DUF4404 domain-containing protein</fullName>
    </recommendedName>
</protein>
<comment type="caution">
    <text evidence="1">The sequence shown here is derived from an EMBL/GenBank/DDBJ whole genome shotgun (WGS) entry which is preliminary data.</text>
</comment>
<sequence>MGDEYRVEVSGRADGPIALGPHARATVNNIGAPVSRDDAAELLDRLERLIDAHAGEIRDPDKASRDLADVRGELEEASPDRDRVLDALRRLAARAAEVTVIVEVVSQVRELFS</sequence>
<keyword evidence="2" id="KW-1185">Reference proteome</keyword>
<proteinExistence type="predicted"/>
<dbReference type="RefSeq" id="WP_184617142.1">
    <property type="nucleotide sequence ID" value="NZ_BOOS01000052.1"/>
</dbReference>
<evidence type="ECO:0000313" key="2">
    <source>
        <dbReference type="Proteomes" id="UP000588112"/>
    </source>
</evidence>
<evidence type="ECO:0008006" key="3">
    <source>
        <dbReference type="Google" id="ProtNLM"/>
    </source>
</evidence>
<dbReference type="Proteomes" id="UP000588112">
    <property type="component" value="Unassembled WGS sequence"/>
</dbReference>
<accession>A0A7W8ZB36</accession>